<dbReference type="RefSeq" id="XP_005792783.1">
    <property type="nucleotide sequence ID" value="XM_005792726.1"/>
</dbReference>
<dbReference type="AlphaFoldDB" id="A0A0D3KXG6"/>
<evidence type="ECO:0000256" key="5">
    <source>
        <dbReference type="SAM" id="Phobius"/>
    </source>
</evidence>
<dbReference type="EnsemblProtists" id="EOD40451">
    <property type="protein sequence ID" value="EOD40451"/>
    <property type="gene ID" value="EMIHUDRAFT_251147"/>
</dbReference>
<evidence type="ECO:0000313" key="9">
    <source>
        <dbReference type="Proteomes" id="UP000013827"/>
    </source>
</evidence>
<dbReference type="InterPro" id="IPR006634">
    <property type="entry name" value="TLC-dom"/>
</dbReference>
<name>A0A0D3KXG6_EMIH1</name>
<evidence type="ECO:0000259" key="7">
    <source>
        <dbReference type="Pfam" id="PF03798"/>
    </source>
</evidence>
<dbReference type="HOGENOM" id="CLU_944714_0_0_1"/>
<feature type="transmembrane region" description="Helical" evidence="5">
    <location>
        <begin position="89"/>
        <end position="112"/>
    </location>
</feature>
<feature type="transmembrane region" description="Helical" evidence="5">
    <location>
        <begin position="232"/>
        <end position="250"/>
    </location>
</feature>
<feature type="transmembrane region" description="Helical" evidence="5">
    <location>
        <begin position="124"/>
        <end position="145"/>
    </location>
</feature>
<comment type="subcellular location">
    <subcellularLocation>
        <location evidence="1">Membrane</location>
        <topology evidence="1">Multi-pass membrane protein</topology>
    </subcellularLocation>
</comment>
<organism evidence="8 9">
    <name type="scientific">Emiliania huxleyi (strain CCMP1516)</name>
    <dbReference type="NCBI Taxonomy" id="280463"/>
    <lineage>
        <taxon>Eukaryota</taxon>
        <taxon>Haptista</taxon>
        <taxon>Haptophyta</taxon>
        <taxon>Prymnesiophyceae</taxon>
        <taxon>Isochrysidales</taxon>
        <taxon>Noelaerhabdaceae</taxon>
        <taxon>Emiliania</taxon>
    </lineage>
</organism>
<feature type="chain" id="PRO_5044053698" description="TLC domain-containing protein" evidence="6">
    <location>
        <begin position="19"/>
        <end position="301"/>
    </location>
</feature>
<keyword evidence="3 5" id="KW-1133">Transmembrane helix</keyword>
<evidence type="ECO:0000256" key="3">
    <source>
        <dbReference type="ARBA" id="ARBA00022989"/>
    </source>
</evidence>
<dbReference type="Pfam" id="PF03798">
    <property type="entry name" value="TRAM_LAG1_CLN8"/>
    <property type="match status" value="1"/>
</dbReference>
<keyword evidence="6" id="KW-0732">Signal</keyword>
<keyword evidence="2 5" id="KW-0812">Transmembrane</keyword>
<keyword evidence="4 5" id="KW-0472">Membrane</keyword>
<feature type="domain" description="TLC" evidence="7">
    <location>
        <begin position="89"/>
        <end position="286"/>
    </location>
</feature>
<dbReference type="GeneID" id="17285625"/>
<feature type="transmembrane region" description="Helical" evidence="5">
    <location>
        <begin position="165"/>
        <end position="191"/>
    </location>
</feature>
<dbReference type="PaxDb" id="2903-EOD40354"/>
<dbReference type="KEGG" id="ehx:EMIHUDRAFT_222803"/>
<feature type="signal peptide" evidence="6">
    <location>
        <begin position="1"/>
        <end position="18"/>
    </location>
</feature>
<accession>A0A0D3KXG6</accession>
<reference evidence="8" key="2">
    <citation type="submission" date="2024-10" db="UniProtKB">
        <authorList>
            <consortium name="EnsemblProtists"/>
        </authorList>
    </citation>
    <scope>IDENTIFICATION</scope>
</reference>
<dbReference type="EnsemblProtists" id="EOD40354">
    <property type="protein sequence ID" value="EOD40354"/>
    <property type="gene ID" value="EMIHUDRAFT_222803"/>
</dbReference>
<dbReference type="KEGG" id="ehx:EMIHUDRAFT_251147"/>
<dbReference type="Proteomes" id="UP000013827">
    <property type="component" value="Unassembled WGS sequence"/>
</dbReference>
<reference evidence="9" key="1">
    <citation type="journal article" date="2013" name="Nature">
        <title>Pan genome of the phytoplankton Emiliania underpins its global distribution.</title>
        <authorList>
            <person name="Read B.A."/>
            <person name="Kegel J."/>
            <person name="Klute M.J."/>
            <person name="Kuo A."/>
            <person name="Lefebvre S.C."/>
            <person name="Maumus F."/>
            <person name="Mayer C."/>
            <person name="Miller J."/>
            <person name="Monier A."/>
            <person name="Salamov A."/>
            <person name="Young J."/>
            <person name="Aguilar M."/>
            <person name="Claverie J.M."/>
            <person name="Frickenhaus S."/>
            <person name="Gonzalez K."/>
            <person name="Herman E.K."/>
            <person name="Lin Y.C."/>
            <person name="Napier J."/>
            <person name="Ogata H."/>
            <person name="Sarno A.F."/>
            <person name="Shmutz J."/>
            <person name="Schroeder D."/>
            <person name="de Vargas C."/>
            <person name="Verret F."/>
            <person name="von Dassow P."/>
            <person name="Valentin K."/>
            <person name="Van de Peer Y."/>
            <person name="Wheeler G."/>
            <person name="Dacks J.B."/>
            <person name="Delwiche C.F."/>
            <person name="Dyhrman S.T."/>
            <person name="Glockner G."/>
            <person name="John U."/>
            <person name="Richards T."/>
            <person name="Worden A.Z."/>
            <person name="Zhang X."/>
            <person name="Grigoriev I.V."/>
            <person name="Allen A.E."/>
            <person name="Bidle K."/>
            <person name="Borodovsky M."/>
            <person name="Bowler C."/>
            <person name="Brownlee C."/>
            <person name="Cock J.M."/>
            <person name="Elias M."/>
            <person name="Gladyshev V.N."/>
            <person name="Groth M."/>
            <person name="Guda C."/>
            <person name="Hadaegh A."/>
            <person name="Iglesias-Rodriguez M.D."/>
            <person name="Jenkins J."/>
            <person name="Jones B.M."/>
            <person name="Lawson T."/>
            <person name="Leese F."/>
            <person name="Lindquist E."/>
            <person name="Lobanov A."/>
            <person name="Lomsadze A."/>
            <person name="Malik S.B."/>
            <person name="Marsh M.E."/>
            <person name="Mackinder L."/>
            <person name="Mock T."/>
            <person name="Mueller-Roeber B."/>
            <person name="Pagarete A."/>
            <person name="Parker M."/>
            <person name="Probert I."/>
            <person name="Quesneville H."/>
            <person name="Raines C."/>
            <person name="Rensing S.A."/>
            <person name="Riano-Pachon D.M."/>
            <person name="Richier S."/>
            <person name="Rokitta S."/>
            <person name="Shiraiwa Y."/>
            <person name="Soanes D.M."/>
            <person name="van der Giezen M."/>
            <person name="Wahlund T.M."/>
            <person name="Williams B."/>
            <person name="Wilson W."/>
            <person name="Wolfe G."/>
            <person name="Wurch L.L."/>
        </authorList>
    </citation>
    <scope>NUCLEOTIDE SEQUENCE</scope>
</reference>
<dbReference type="GO" id="GO:0016020">
    <property type="term" value="C:membrane"/>
    <property type="evidence" value="ECO:0007669"/>
    <property type="project" value="UniProtKB-SubCell"/>
</dbReference>
<feature type="transmembrane region" description="Helical" evidence="5">
    <location>
        <begin position="41"/>
        <end position="69"/>
    </location>
</feature>
<dbReference type="GeneID" id="17285721"/>
<evidence type="ECO:0000256" key="6">
    <source>
        <dbReference type="SAM" id="SignalP"/>
    </source>
</evidence>
<dbReference type="RefSeq" id="XP_005792880.1">
    <property type="nucleotide sequence ID" value="XM_005792823.1"/>
</dbReference>
<evidence type="ECO:0000256" key="1">
    <source>
        <dbReference type="ARBA" id="ARBA00004141"/>
    </source>
</evidence>
<protein>
    <recommendedName>
        <fullName evidence="7">TLC domain-containing protein</fullName>
    </recommendedName>
</protein>
<sequence length="301" mass="32465">MIASSVIVLGLVRTPLQSFLPVLEAPPARQPRVLLPHRMSLALPSCAASGFWTTAAAGGCTGLLGQLGFQALFERSSDPVLNRAAGNTAHSLVAAAYCLFATVFGVAGWCFSTFGCTSTAAGRVLAPLGCVRWLGAFAFGIIALWDIPTCFAVKELRKPSFLLHHFAMAAVGGLGAYYCPTYYGLFFLGVVEASSVPLSVYEGLERASEIAGEGTSAAEEERCARLKRWRDAAQAVATAAFLFTRLYLFTRVTFFEFWPDALAVRFLLGASAAFVALQFFWFGQIVQQVFVDKWLARKEAA</sequence>
<evidence type="ECO:0000313" key="8">
    <source>
        <dbReference type="EnsemblProtists" id="EOD40451"/>
    </source>
</evidence>
<proteinExistence type="predicted"/>
<evidence type="ECO:0000256" key="2">
    <source>
        <dbReference type="ARBA" id="ARBA00022692"/>
    </source>
</evidence>
<evidence type="ECO:0000256" key="4">
    <source>
        <dbReference type="ARBA" id="ARBA00023136"/>
    </source>
</evidence>
<feature type="transmembrane region" description="Helical" evidence="5">
    <location>
        <begin position="262"/>
        <end position="283"/>
    </location>
</feature>
<keyword evidence="9" id="KW-1185">Reference proteome</keyword>